<dbReference type="RefSeq" id="WP_270105200.1">
    <property type="nucleotide sequence ID" value="NZ_CP121252.1"/>
</dbReference>
<feature type="transmembrane region" description="Helical" evidence="5">
    <location>
        <begin position="12"/>
        <end position="40"/>
    </location>
</feature>
<feature type="transmembrane region" description="Helical" evidence="5">
    <location>
        <begin position="52"/>
        <end position="74"/>
    </location>
</feature>
<dbReference type="PANTHER" id="PTHR33507">
    <property type="entry name" value="INNER MEMBRANE PROTEIN YBBJ"/>
    <property type="match status" value="1"/>
</dbReference>
<gene>
    <name evidence="7" type="ORF">P8192_07960</name>
</gene>
<evidence type="ECO:0000256" key="1">
    <source>
        <dbReference type="ARBA" id="ARBA00004141"/>
    </source>
</evidence>
<evidence type="ECO:0000256" key="3">
    <source>
        <dbReference type="ARBA" id="ARBA00022989"/>
    </source>
</evidence>
<keyword evidence="4 5" id="KW-0472">Membrane</keyword>
<name>A0ABY8H3U6_9MICC</name>
<comment type="subcellular location">
    <subcellularLocation>
        <location evidence="1">Membrane</location>
        <topology evidence="1">Multi-pass membrane protein</topology>
    </subcellularLocation>
</comment>
<dbReference type="Proteomes" id="UP001219037">
    <property type="component" value="Chromosome"/>
</dbReference>
<dbReference type="Gene3D" id="2.40.50.140">
    <property type="entry name" value="Nucleic acid-binding proteins"/>
    <property type="match status" value="1"/>
</dbReference>
<accession>A0ABY8H3U6</accession>
<evidence type="ECO:0000259" key="6">
    <source>
        <dbReference type="Pfam" id="PF01957"/>
    </source>
</evidence>
<organism evidence="7 8">
    <name type="scientific">Citricoccus muralis</name>
    <dbReference type="NCBI Taxonomy" id="169134"/>
    <lineage>
        <taxon>Bacteria</taxon>
        <taxon>Bacillati</taxon>
        <taxon>Actinomycetota</taxon>
        <taxon>Actinomycetes</taxon>
        <taxon>Micrococcales</taxon>
        <taxon>Micrococcaceae</taxon>
        <taxon>Citricoccus</taxon>
    </lineage>
</organism>
<sequence>MFEWLAENMWLAWLSIAVLLVIVEITVLDLIFLMLAGGATAATVAALAGAPVWAQIGVGALVAIILLFAVRPVALRHLKESKEKPDYGVESLLGQQATVVEPITDATGQVRVDGEVWSARTSSHRSVSPGEIVHIERVDGAVLWVSIDPPLTA</sequence>
<evidence type="ECO:0000313" key="7">
    <source>
        <dbReference type="EMBL" id="WFP15363.1"/>
    </source>
</evidence>
<keyword evidence="3 5" id="KW-1133">Transmembrane helix</keyword>
<dbReference type="Pfam" id="PF01957">
    <property type="entry name" value="NfeD"/>
    <property type="match status" value="1"/>
</dbReference>
<evidence type="ECO:0000256" key="4">
    <source>
        <dbReference type="ARBA" id="ARBA00023136"/>
    </source>
</evidence>
<dbReference type="PANTHER" id="PTHR33507:SF3">
    <property type="entry name" value="INNER MEMBRANE PROTEIN YBBJ"/>
    <property type="match status" value="1"/>
</dbReference>
<keyword evidence="8" id="KW-1185">Reference proteome</keyword>
<feature type="domain" description="NfeD-like C-terminal" evidence="6">
    <location>
        <begin position="89"/>
        <end position="145"/>
    </location>
</feature>
<keyword evidence="2 5" id="KW-0812">Transmembrane</keyword>
<dbReference type="InterPro" id="IPR052165">
    <property type="entry name" value="Membrane_assoc_protease"/>
</dbReference>
<proteinExistence type="predicted"/>
<dbReference type="InterPro" id="IPR012340">
    <property type="entry name" value="NA-bd_OB-fold"/>
</dbReference>
<dbReference type="InterPro" id="IPR002810">
    <property type="entry name" value="NfeD-like_C"/>
</dbReference>
<reference evidence="7 8" key="1">
    <citation type="submission" date="2023-04" db="EMBL/GenBank/DDBJ databases">
        <title>Funneling lignin-derived compounds into biodiesel using alkali-halophilic Citricoccus sp. P2.</title>
        <authorList>
            <person name="Luo C.-B."/>
        </authorList>
    </citation>
    <scope>NUCLEOTIDE SEQUENCE [LARGE SCALE GENOMIC DNA]</scope>
    <source>
        <strain evidence="7 8">P2</strain>
    </source>
</reference>
<protein>
    <submittedName>
        <fullName evidence="7">NfeD family protein</fullName>
    </submittedName>
</protein>
<evidence type="ECO:0000256" key="5">
    <source>
        <dbReference type="SAM" id="Phobius"/>
    </source>
</evidence>
<dbReference type="SUPFAM" id="SSF141322">
    <property type="entry name" value="NfeD domain-like"/>
    <property type="match status" value="1"/>
</dbReference>
<dbReference type="EMBL" id="CP121252">
    <property type="protein sequence ID" value="WFP15363.1"/>
    <property type="molecule type" value="Genomic_DNA"/>
</dbReference>
<evidence type="ECO:0000313" key="8">
    <source>
        <dbReference type="Proteomes" id="UP001219037"/>
    </source>
</evidence>
<evidence type="ECO:0000256" key="2">
    <source>
        <dbReference type="ARBA" id="ARBA00022692"/>
    </source>
</evidence>